<organism evidence="1 2">
    <name type="scientific">Pistacia atlantica</name>
    <dbReference type="NCBI Taxonomy" id="434234"/>
    <lineage>
        <taxon>Eukaryota</taxon>
        <taxon>Viridiplantae</taxon>
        <taxon>Streptophyta</taxon>
        <taxon>Embryophyta</taxon>
        <taxon>Tracheophyta</taxon>
        <taxon>Spermatophyta</taxon>
        <taxon>Magnoliopsida</taxon>
        <taxon>eudicotyledons</taxon>
        <taxon>Gunneridae</taxon>
        <taxon>Pentapetalae</taxon>
        <taxon>rosids</taxon>
        <taxon>malvids</taxon>
        <taxon>Sapindales</taxon>
        <taxon>Anacardiaceae</taxon>
        <taxon>Pistacia</taxon>
    </lineage>
</organism>
<dbReference type="Proteomes" id="UP001164250">
    <property type="component" value="Chromosome 3"/>
</dbReference>
<keyword evidence="2" id="KW-1185">Reference proteome</keyword>
<name>A0ACC1BRR3_9ROSI</name>
<comment type="caution">
    <text evidence="1">The sequence shown here is derived from an EMBL/GenBank/DDBJ whole genome shotgun (WGS) entry which is preliminary data.</text>
</comment>
<evidence type="ECO:0000313" key="1">
    <source>
        <dbReference type="EMBL" id="KAJ0101812.1"/>
    </source>
</evidence>
<accession>A0ACC1BRR3</accession>
<reference evidence="2" key="1">
    <citation type="journal article" date="2023" name="G3 (Bethesda)">
        <title>Genome assembly and association tests identify interacting loci associated with vigor, precocity, and sex in interspecific pistachio rootstocks.</title>
        <authorList>
            <person name="Palmer W."/>
            <person name="Jacygrad E."/>
            <person name="Sagayaradj S."/>
            <person name="Cavanaugh K."/>
            <person name="Han R."/>
            <person name="Bertier L."/>
            <person name="Beede B."/>
            <person name="Kafkas S."/>
            <person name="Golino D."/>
            <person name="Preece J."/>
            <person name="Michelmore R."/>
        </authorList>
    </citation>
    <scope>NUCLEOTIDE SEQUENCE [LARGE SCALE GENOMIC DNA]</scope>
</reference>
<dbReference type="EMBL" id="CM047899">
    <property type="protein sequence ID" value="KAJ0101812.1"/>
    <property type="molecule type" value="Genomic_DNA"/>
</dbReference>
<evidence type="ECO:0000313" key="2">
    <source>
        <dbReference type="Proteomes" id="UP001164250"/>
    </source>
</evidence>
<protein>
    <submittedName>
        <fullName evidence="1">Uncharacterized protein</fullName>
    </submittedName>
</protein>
<gene>
    <name evidence="1" type="ORF">Patl1_05455</name>
</gene>
<proteinExistence type="predicted"/>
<sequence length="278" mass="32436">MLYIKVTTKCSNKSFNQNLELFKDALPKGESLPNSYYEVKKLMRDLGLGYVNIDACVNDCILFWEEYEHLDQCPTCRAPRWKYGLGKRKKIAKKIVRYFPLKPRLQRLYMSKEIAEDMRWHKEKRVNDDLIRHPADAKQSGGEFDKEHDWFAQDPRNVRLGLSSDGFNPFGNMSTNYSMWPVVLLPYNLPPWKCMKDPFLFLTVLIPGKDSPGNNIDVYLKPLIKELKELWEKGVETYDAYTGDKFQLYAALLWTINDFPAYGMLSVEYKGKISLSSL</sequence>